<dbReference type="InterPro" id="IPR050437">
    <property type="entry name" value="Ribos_protein_bS1-like"/>
</dbReference>
<dbReference type="FunFam" id="1.10.150.310:FF:000001">
    <property type="entry name" value="RNA-binding transcriptional accessory protein"/>
    <property type="match status" value="1"/>
</dbReference>
<dbReference type="GO" id="GO:0006139">
    <property type="term" value="P:nucleobase-containing compound metabolic process"/>
    <property type="evidence" value="ECO:0007669"/>
    <property type="project" value="InterPro"/>
</dbReference>
<dbReference type="Proteomes" id="UP000696310">
    <property type="component" value="Unassembled WGS sequence"/>
</dbReference>
<comment type="caution">
    <text evidence="3">The sequence shown here is derived from an EMBL/GenBank/DDBJ whole genome shotgun (WGS) entry which is preliminary data.</text>
</comment>
<sequence length="777" mass="85262">MNDSLSQLIASELQARTEQVDAAVRLLDEGNTVPFIARYRKEVTGGLDDTQLRQLETRLGYLRELEDRRQTILKSIDDQGKLTPQLATAIKSTLSKTELEDLYLPYKPKRRTRGQIAIEAGLEPLADGLWQDPSQEPELTAQAYVDAEKGVADVKAALDGARYILMERFAEDATLLAKVRNYLWKNAHLVSRVVEGKEEEGAKFRDYFDHHEPIAQVPSHRALAMFRGRNEGVLQLALNADPQHEEAPRESYCEQIIIDHLNLRLGNAAADSWRRAVISWTWRIKVLLHLETELMGSVREKAEDEAINVFARNMHDLLMAAPAGMRATMGLDPGLRTGVKVAVVDATGKLVATDTIYPHTGQAAKAAPIVAALCLKYQVELVAIGNGTASRETERFFLDTQKQFPAINAQKVIVSEAGASVYSASELAALEFPDLDVSLRGAVSIARRLQDPLAELVKIDPKSIGVGQYQHDVSQSLLAKKLDAVVEDCVNAVGVDLNTASVALLTRVAGLTRMMAQNIVTWRDENGRFHNREQLLKVSRLGPKAFEQCAGFLRINHGNNPLDASTVHPEAYPIVERILAATEQALQELMGNPNALRNLKPSDFTDERFGVPTVTDIIKELEKPGRDPRPEFKTASFADGVETLNDLLPGMILEGAVTNVTNFGAFVDIGVHQDGLVHISSLADHFVDDPHKVVKAGDIVKVKVMEVDLQRKRIALTMRLDEQPGDTASRRGGGNARSDSNTSSRQPAGKSRPRPASAPVAGNSAMGDALAAAFKKR</sequence>
<dbReference type="Gene3D" id="1.10.10.650">
    <property type="entry name" value="RuvA domain 2-like"/>
    <property type="match status" value="1"/>
</dbReference>
<evidence type="ECO:0000256" key="1">
    <source>
        <dbReference type="SAM" id="MobiDB-lite"/>
    </source>
</evidence>
<dbReference type="Pfam" id="PF09371">
    <property type="entry name" value="Tex_N"/>
    <property type="match status" value="1"/>
</dbReference>
<dbReference type="GO" id="GO:0003735">
    <property type="term" value="F:structural constituent of ribosome"/>
    <property type="evidence" value="ECO:0007669"/>
    <property type="project" value="TreeGrafter"/>
</dbReference>
<dbReference type="EMBL" id="JAESHX010000004">
    <property type="protein sequence ID" value="MBW5890622.1"/>
    <property type="molecule type" value="Genomic_DNA"/>
</dbReference>
<evidence type="ECO:0000259" key="2">
    <source>
        <dbReference type="PROSITE" id="PS50126"/>
    </source>
</evidence>
<dbReference type="InterPro" id="IPR006641">
    <property type="entry name" value="YqgF/RNaseH-like_dom"/>
</dbReference>
<dbReference type="RefSeq" id="WP_219678117.1">
    <property type="nucleotide sequence ID" value="NZ_JAESHX010000004.1"/>
</dbReference>
<dbReference type="SUPFAM" id="SSF53098">
    <property type="entry name" value="Ribonuclease H-like"/>
    <property type="match status" value="1"/>
</dbReference>
<dbReference type="Gene3D" id="1.10.150.310">
    <property type="entry name" value="Tex RuvX-like domain-like"/>
    <property type="match status" value="1"/>
</dbReference>
<dbReference type="InterPro" id="IPR055179">
    <property type="entry name" value="Tex-like_central_region"/>
</dbReference>
<dbReference type="FunFam" id="3.30.420.140:FF:000001">
    <property type="entry name" value="RNA-binding transcriptional accessory protein"/>
    <property type="match status" value="1"/>
</dbReference>
<dbReference type="Gene3D" id="1.10.3500.10">
    <property type="entry name" value="Tex N-terminal region-like"/>
    <property type="match status" value="1"/>
</dbReference>
<dbReference type="InterPro" id="IPR003029">
    <property type="entry name" value="S1_domain"/>
</dbReference>
<feature type="domain" description="S1 motif" evidence="2">
    <location>
        <begin position="650"/>
        <end position="719"/>
    </location>
</feature>
<dbReference type="Pfam" id="PF16921">
    <property type="entry name" value="Tex_YqgF"/>
    <property type="match status" value="1"/>
</dbReference>
<dbReference type="InterPro" id="IPR044146">
    <property type="entry name" value="S1_Tex"/>
</dbReference>
<dbReference type="InterPro" id="IPR012337">
    <property type="entry name" value="RNaseH-like_sf"/>
</dbReference>
<dbReference type="Pfam" id="PF00575">
    <property type="entry name" value="S1"/>
    <property type="match status" value="1"/>
</dbReference>
<dbReference type="InterPro" id="IPR018974">
    <property type="entry name" value="Tex-like_N"/>
</dbReference>
<dbReference type="GO" id="GO:0005829">
    <property type="term" value="C:cytosol"/>
    <property type="evidence" value="ECO:0007669"/>
    <property type="project" value="TreeGrafter"/>
</dbReference>
<dbReference type="InterPro" id="IPR010994">
    <property type="entry name" value="RuvA_2-like"/>
</dbReference>
<protein>
    <submittedName>
        <fullName evidence="3">RNA-binding transcriptional accessory protein</fullName>
    </submittedName>
</protein>
<feature type="compositionally biased region" description="Polar residues" evidence="1">
    <location>
        <begin position="737"/>
        <end position="746"/>
    </location>
</feature>
<dbReference type="Pfam" id="PF12836">
    <property type="entry name" value="HHH_3"/>
    <property type="match status" value="1"/>
</dbReference>
<reference evidence="3" key="2">
    <citation type="submission" date="2021-01" db="EMBL/GenBank/DDBJ databases">
        <authorList>
            <person name="Vargas Peralta D."/>
        </authorList>
    </citation>
    <scope>NUCLEOTIDE SEQUENCE</scope>
    <source>
        <strain evidence="3">A3</strain>
    </source>
</reference>
<dbReference type="SUPFAM" id="SSF47781">
    <property type="entry name" value="RuvA domain 2-like"/>
    <property type="match status" value="2"/>
</dbReference>
<dbReference type="InterPro" id="IPR023319">
    <property type="entry name" value="Tex-like_HTH_dom_sf"/>
</dbReference>
<dbReference type="Pfam" id="PF17674">
    <property type="entry name" value="HHH_9"/>
    <property type="match status" value="1"/>
</dbReference>
<evidence type="ECO:0000313" key="3">
    <source>
        <dbReference type="EMBL" id="MBW5890622.1"/>
    </source>
</evidence>
<dbReference type="InterPro" id="IPR037027">
    <property type="entry name" value="YqgF/RNaseH-like_dom_sf"/>
</dbReference>
<dbReference type="PANTHER" id="PTHR10724:SF10">
    <property type="entry name" value="S1 RNA-BINDING DOMAIN-CONTAINING PROTEIN 1"/>
    <property type="match status" value="1"/>
</dbReference>
<dbReference type="InterPro" id="IPR012340">
    <property type="entry name" value="NA-bd_OB-fold"/>
</dbReference>
<dbReference type="PROSITE" id="PS50126">
    <property type="entry name" value="S1"/>
    <property type="match status" value="1"/>
</dbReference>
<dbReference type="AlphaFoldDB" id="A0AAW4NQK3"/>
<evidence type="ECO:0000313" key="4">
    <source>
        <dbReference type="Proteomes" id="UP000696310"/>
    </source>
</evidence>
<dbReference type="GO" id="GO:0006412">
    <property type="term" value="P:translation"/>
    <property type="evidence" value="ECO:0007669"/>
    <property type="project" value="TreeGrafter"/>
</dbReference>
<dbReference type="SUPFAM" id="SSF50249">
    <property type="entry name" value="Nucleic acid-binding proteins"/>
    <property type="match status" value="1"/>
</dbReference>
<gene>
    <name evidence="3" type="ORF">IM880_00225</name>
</gene>
<dbReference type="CDD" id="cd05685">
    <property type="entry name" value="S1_Tex"/>
    <property type="match status" value="1"/>
</dbReference>
<dbReference type="InterPro" id="IPR041692">
    <property type="entry name" value="HHH_9"/>
</dbReference>
<dbReference type="SMART" id="SM00316">
    <property type="entry name" value="S1"/>
    <property type="match status" value="1"/>
</dbReference>
<dbReference type="Gene3D" id="2.40.50.140">
    <property type="entry name" value="Nucleic acid-binding proteins"/>
    <property type="match status" value="1"/>
</dbReference>
<reference evidence="3" key="1">
    <citation type="journal article" date="2021" name="bioRxiv">
        <title>Identification of Pectobacterium species isolated from the soft rot of tetecho (Neobuxbaumia tetetzo), a columnar cactus, and associated metagenomics.</title>
        <authorList>
            <person name="Vargas-Peralta D."/>
            <person name="Narvaez-Barragan D.A."/>
            <person name="de Sandozequi A."/>
            <person name="Romero-Gutierrez M.F."/>
            <person name="Segovia L."/>
            <person name="Martinez-Anaya C."/>
            <person name="Alcaraz L.D."/>
            <person name="de la Torre Almaraz R."/>
        </authorList>
    </citation>
    <scope>NUCLEOTIDE SEQUENCE</scope>
    <source>
        <strain evidence="3">A3</strain>
    </source>
</reference>
<dbReference type="PANTHER" id="PTHR10724">
    <property type="entry name" value="30S RIBOSOMAL PROTEIN S1"/>
    <property type="match status" value="1"/>
</dbReference>
<dbReference type="FunFam" id="2.40.50.140:FF:000051">
    <property type="entry name" value="RNA-binding transcriptional accessory protein"/>
    <property type="match status" value="1"/>
</dbReference>
<dbReference type="FunFam" id="1.10.10.650:FF:000001">
    <property type="entry name" value="S1 RNA-binding domain 1"/>
    <property type="match status" value="1"/>
</dbReference>
<dbReference type="InterPro" id="IPR032639">
    <property type="entry name" value="Tex_YqgF"/>
</dbReference>
<name>A0AAW4NQK3_9GAMM</name>
<dbReference type="GO" id="GO:0003729">
    <property type="term" value="F:mRNA binding"/>
    <property type="evidence" value="ECO:0007669"/>
    <property type="project" value="TreeGrafter"/>
</dbReference>
<dbReference type="Pfam" id="PF22706">
    <property type="entry name" value="Tex_central_region"/>
    <property type="match status" value="1"/>
</dbReference>
<accession>A0AAW4NQK3</accession>
<organism evidence="3 4">
    <name type="scientific">Pectobacterium polaris</name>
    <dbReference type="NCBI Taxonomy" id="2042057"/>
    <lineage>
        <taxon>Bacteria</taxon>
        <taxon>Pseudomonadati</taxon>
        <taxon>Pseudomonadota</taxon>
        <taxon>Gammaproteobacteria</taxon>
        <taxon>Enterobacterales</taxon>
        <taxon>Pectobacteriaceae</taxon>
        <taxon>Pectobacterium</taxon>
    </lineage>
</organism>
<dbReference type="SMART" id="SM00732">
    <property type="entry name" value="YqgFc"/>
    <property type="match status" value="1"/>
</dbReference>
<dbReference type="Gene3D" id="3.30.420.140">
    <property type="entry name" value="YqgF/RNase H-like domain"/>
    <property type="match status" value="1"/>
</dbReference>
<dbReference type="SUPFAM" id="SSF158832">
    <property type="entry name" value="Tex N-terminal region-like"/>
    <property type="match status" value="1"/>
</dbReference>
<feature type="region of interest" description="Disordered" evidence="1">
    <location>
        <begin position="720"/>
        <end position="777"/>
    </location>
</feature>
<proteinExistence type="predicted"/>
<dbReference type="InterPro" id="IPR023323">
    <property type="entry name" value="Tex-like_dom_sf"/>
</dbReference>